<dbReference type="Pfam" id="PF13516">
    <property type="entry name" value="LRR_6"/>
    <property type="match status" value="2"/>
</dbReference>
<organism evidence="1 2">
    <name type="scientific">Acorus gramineus</name>
    <name type="common">Dwarf sweet flag</name>
    <dbReference type="NCBI Taxonomy" id="55184"/>
    <lineage>
        <taxon>Eukaryota</taxon>
        <taxon>Viridiplantae</taxon>
        <taxon>Streptophyta</taxon>
        <taxon>Embryophyta</taxon>
        <taxon>Tracheophyta</taxon>
        <taxon>Spermatophyta</taxon>
        <taxon>Magnoliopsida</taxon>
        <taxon>Liliopsida</taxon>
        <taxon>Acoraceae</taxon>
        <taxon>Acorus</taxon>
    </lineage>
</organism>
<gene>
    <name evidence="1" type="ORF">QJS04_geneDACA003762</name>
</gene>
<dbReference type="PANTHER" id="PTHR13318:SF106">
    <property type="entry name" value="F-BOX_LRR-REPEAT PROTEIN 2"/>
    <property type="match status" value="1"/>
</dbReference>
<accession>A0AAV9BEN3</accession>
<dbReference type="GO" id="GO:0031146">
    <property type="term" value="P:SCF-dependent proteasomal ubiquitin-dependent protein catabolic process"/>
    <property type="evidence" value="ECO:0007669"/>
    <property type="project" value="TreeGrafter"/>
</dbReference>
<dbReference type="EMBL" id="JAUJYN010000003">
    <property type="protein sequence ID" value="KAK1275126.1"/>
    <property type="molecule type" value="Genomic_DNA"/>
</dbReference>
<reference evidence="1" key="2">
    <citation type="submission" date="2023-06" db="EMBL/GenBank/DDBJ databases">
        <authorList>
            <person name="Ma L."/>
            <person name="Liu K.-W."/>
            <person name="Li Z."/>
            <person name="Hsiao Y.-Y."/>
            <person name="Qi Y."/>
            <person name="Fu T."/>
            <person name="Tang G."/>
            <person name="Zhang D."/>
            <person name="Sun W.-H."/>
            <person name="Liu D.-K."/>
            <person name="Li Y."/>
            <person name="Chen G.-Z."/>
            <person name="Liu X.-D."/>
            <person name="Liao X.-Y."/>
            <person name="Jiang Y.-T."/>
            <person name="Yu X."/>
            <person name="Hao Y."/>
            <person name="Huang J."/>
            <person name="Zhao X.-W."/>
            <person name="Ke S."/>
            <person name="Chen Y.-Y."/>
            <person name="Wu W.-L."/>
            <person name="Hsu J.-L."/>
            <person name="Lin Y.-F."/>
            <person name="Huang M.-D."/>
            <person name="Li C.-Y."/>
            <person name="Huang L."/>
            <person name="Wang Z.-W."/>
            <person name="Zhao X."/>
            <person name="Zhong W.-Y."/>
            <person name="Peng D.-H."/>
            <person name="Ahmad S."/>
            <person name="Lan S."/>
            <person name="Zhang J.-S."/>
            <person name="Tsai W.-C."/>
            <person name="Van De Peer Y."/>
            <person name="Liu Z.-J."/>
        </authorList>
    </citation>
    <scope>NUCLEOTIDE SEQUENCE</scope>
    <source>
        <strain evidence="1">SCP</strain>
        <tissue evidence="1">Leaves</tissue>
    </source>
</reference>
<dbReference type="AlphaFoldDB" id="A0AAV9BEN3"/>
<proteinExistence type="predicted"/>
<dbReference type="SUPFAM" id="SSF52047">
    <property type="entry name" value="RNI-like"/>
    <property type="match status" value="2"/>
</dbReference>
<evidence type="ECO:0000313" key="2">
    <source>
        <dbReference type="Proteomes" id="UP001179952"/>
    </source>
</evidence>
<dbReference type="InterPro" id="IPR036047">
    <property type="entry name" value="F-box-like_dom_sf"/>
</dbReference>
<reference evidence="1" key="1">
    <citation type="journal article" date="2023" name="Nat. Commun.">
        <title>Diploid and tetraploid genomes of Acorus and the evolution of monocots.</title>
        <authorList>
            <person name="Ma L."/>
            <person name="Liu K.W."/>
            <person name="Li Z."/>
            <person name="Hsiao Y.Y."/>
            <person name="Qi Y."/>
            <person name="Fu T."/>
            <person name="Tang G.D."/>
            <person name="Zhang D."/>
            <person name="Sun W.H."/>
            <person name="Liu D.K."/>
            <person name="Li Y."/>
            <person name="Chen G.Z."/>
            <person name="Liu X.D."/>
            <person name="Liao X.Y."/>
            <person name="Jiang Y.T."/>
            <person name="Yu X."/>
            <person name="Hao Y."/>
            <person name="Huang J."/>
            <person name="Zhao X.W."/>
            <person name="Ke S."/>
            <person name="Chen Y.Y."/>
            <person name="Wu W.L."/>
            <person name="Hsu J.L."/>
            <person name="Lin Y.F."/>
            <person name="Huang M.D."/>
            <person name="Li C.Y."/>
            <person name="Huang L."/>
            <person name="Wang Z.W."/>
            <person name="Zhao X."/>
            <person name="Zhong W.Y."/>
            <person name="Peng D.H."/>
            <person name="Ahmad S."/>
            <person name="Lan S."/>
            <person name="Zhang J.S."/>
            <person name="Tsai W.C."/>
            <person name="Van de Peer Y."/>
            <person name="Liu Z.J."/>
        </authorList>
    </citation>
    <scope>NUCLEOTIDE SEQUENCE</scope>
    <source>
        <strain evidence="1">SCP</strain>
    </source>
</reference>
<dbReference type="PANTHER" id="PTHR13318">
    <property type="entry name" value="PARTNER OF PAIRED, ISOFORM B-RELATED"/>
    <property type="match status" value="1"/>
</dbReference>
<dbReference type="SUPFAM" id="SSF81383">
    <property type="entry name" value="F-box domain"/>
    <property type="match status" value="1"/>
</dbReference>
<dbReference type="Gene3D" id="3.80.10.10">
    <property type="entry name" value="Ribonuclease Inhibitor"/>
    <property type="match status" value="2"/>
</dbReference>
<comment type="caution">
    <text evidence="1">The sequence shown here is derived from an EMBL/GenBank/DDBJ whole genome shotgun (WGS) entry which is preliminary data.</text>
</comment>
<dbReference type="InterPro" id="IPR032675">
    <property type="entry name" value="LRR_dom_sf"/>
</dbReference>
<evidence type="ECO:0000313" key="1">
    <source>
        <dbReference type="EMBL" id="KAK1275126.1"/>
    </source>
</evidence>
<dbReference type="SMART" id="SM00367">
    <property type="entry name" value="LRR_CC"/>
    <property type="match status" value="6"/>
</dbReference>
<keyword evidence="2" id="KW-1185">Reference proteome</keyword>
<protein>
    <submittedName>
        <fullName evidence="1">Uncharacterized protein</fullName>
    </submittedName>
</protein>
<name>A0AAV9BEN3_ACOGR</name>
<sequence length="552" mass="61459">MNPSNETEVRWDSLPVDLWHSILKRIGVDDFESTSLACKLFLSITYWCRTTLTISNNTVPFGLLRRCRNIKRINVHPRFQGDLVSLVHDISGLPIETLDLSKQKLFPSQGVRKVRKTLGKTLKTLICQSIHSLTDEDLVVISEAFPALEELDISTFRYVERDNDFISLDENNITDAGVKALALNLPRLRKINVSGIQTISDASLSALLSNCAYLTEVHVIDCKKISANGITSVIAQRPSLFSLSMSRRQLPIFTDARALQRLHICHSFLSDDDLLSIAMSNLPLRGFSIPFCSGFSLTGLASVLQAHPFLTHLNLKGCDFLTDESMALLAQSLCDVTNIDLSCCRLTEITFMCLVQCCPLLMELQMKKTDLGTCRDLCFSSMKSSPIHSLNVSGNTYLNDETITQISSVCPELRTVDLSESKGVSERGLIQLGLNCPHICSLDVSNCGKVTGLGDVGFRELVTLRASKSGIGDEGLAMAVRGCGGRLQVVNLQFTKVTEYGVIVMVTGYPRLKEIKVWGEELKRVLEREGWRQSHKYSSFFRFGKTPRYQDK</sequence>
<dbReference type="Proteomes" id="UP001179952">
    <property type="component" value="Unassembled WGS sequence"/>
</dbReference>
<dbReference type="InterPro" id="IPR001611">
    <property type="entry name" value="Leu-rich_rpt"/>
</dbReference>
<dbReference type="InterPro" id="IPR006553">
    <property type="entry name" value="Leu-rich_rpt_Cys-con_subtyp"/>
</dbReference>
<dbReference type="GO" id="GO:0019005">
    <property type="term" value="C:SCF ubiquitin ligase complex"/>
    <property type="evidence" value="ECO:0007669"/>
    <property type="project" value="TreeGrafter"/>
</dbReference>